<protein>
    <submittedName>
        <fullName evidence="20">Diacylglycerol kinase</fullName>
    </submittedName>
</protein>
<keyword evidence="18" id="KW-0479">Metal-binding</keyword>
<keyword evidence="14" id="KW-1208">Phospholipid metabolism</keyword>
<feature type="active site" description="Proton acceptor" evidence="15">
    <location>
        <position position="76"/>
    </location>
</feature>
<dbReference type="GO" id="GO:0005886">
    <property type="term" value="C:plasma membrane"/>
    <property type="evidence" value="ECO:0007669"/>
    <property type="project" value="UniProtKB-SubCell"/>
</dbReference>
<dbReference type="Pfam" id="PF01219">
    <property type="entry name" value="DAGK_prokar"/>
    <property type="match status" value="1"/>
</dbReference>
<dbReference type="CDD" id="cd14265">
    <property type="entry name" value="UDPK_IM_like"/>
    <property type="match status" value="1"/>
</dbReference>
<comment type="subcellular location">
    <subcellularLocation>
        <location evidence="1">Cell membrane</location>
        <topology evidence="1">Multi-pass membrane protein</topology>
    </subcellularLocation>
</comment>
<evidence type="ECO:0000256" key="3">
    <source>
        <dbReference type="ARBA" id="ARBA00022475"/>
    </source>
</evidence>
<keyword evidence="13" id="KW-0594">Phospholipid biosynthesis</keyword>
<keyword evidence="12 19" id="KW-0472">Membrane</keyword>
<dbReference type="Gene3D" id="1.10.287.3610">
    <property type="match status" value="1"/>
</dbReference>
<keyword evidence="8 20" id="KW-0418">Kinase</keyword>
<evidence type="ECO:0000256" key="17">
    <source>
        <dbReference type="PIRSR" id="PIRSR600829-3"/>
    </source>
</evidence>
<evidence type="ECO:0000313" key="20">
    <source>
        <dbReference type="EMBL" id="ADU22330.1"/>
    </source>
</evidence>
<evidence type="ECO:0000256" key="4">
    <source>
        <dbReference type="ARBA" id="ARBA00022516"/>
    </source>
</evidence>
<keyword evidence="11" id="KW-0443">Lipid metabolism</keyword>
<keyword evidence="9 17" id="KW-0067">ATP-binding</keyword>
<dbReference type="KEGG" id="ral:Rumal_1832"/>
<evidence type="ECO:0000256" key="8">
    <source>
        <dbReference type="ARBA" id="ARBA00022777"/>
    </source>
</evidence>
<dbReference type="GO" id="GO:0005524">
    <property type="term" value="F:ATP binding"/>
    <property type="evidence" value="ECO:0007669"/>
    <property type="project" value="UniProtKB-KW"/>
</dbReference>
<accession>E6UAA8</accession>
<evidence type="ECO:0000256" key="13">
    <source>
        <dbReference type="ARBA" id="ARBA00023209"/>
    </source>
</evidence>
<evidence type="ECO:0000256" key="14">
    <source>
        <dbReference type="ARBA" id="ARBA00023264"/>
    </source>
</evidence>
<keyword evidence="10 19" id="KW-1133">Transmembrane helix</keyword>
<evidence type="ECO:0000256" key="1">
    <source>
        <dbReference type="ARBA" id="ARBA00004651"/>
    </source>
</evidence>
<keyword evidence="5" id="KW-0808">Transferase</keyword>
<dbReference type="InterPro" id="IPR000829">
    <property type="entry name" value="DAGK"/>
</dbReference>
<evidence type="ECO:0000256" key="16">
    <source>
        <dbReference type="PIRSR" id="PIRSR600829-2"/>
    </source>
</evidence>
<dbReference type="AlphaFoldDB" id="E6UAA8"/>
<feature type="binding site" evidence="17">
    <location>
        <begin position="102"/>
        <end position="103"/>
    </location>
    <ligand>
        <name>ATP</name>
        <dbReference type="ChEBI" id="CHEBI:30616"/>
    </ligand>
</feature>
<dbReference type="HOGENOM" id="CLU_112343_2_1_9"/>
<evidence type="ECO:0000256" key="18">
    <source>
        <dbReference type="PIRSR" id="PIRSR600829-4"/>
    </source>
</evidence>
<dbReference type="PROSITE" id="PS01069">
    <property type="entry name" value="DAGK_PROKAR"/>
    <property type="match status" value="1"/>
</dbReference>
<evidence type="ECO:0000256" key="7">
    <source>
        <dbReference type="ARBA" id="ARBA00022741"/>
    </source>
</evidence>
<dbReference type="GO" id="GO:0046872">
    <property type="term" value="F:metal ion binding"/>
    <property type="evidence" value="ECO:0007669"/>
    <property type="project" value="UniProtKB-KW"/>
</dbReference>
<dbReference type="GO" id="GO:0008654">
    <property type="term" value="P:phospholipid biosynthetic process"/>
    <property type="evidence" value="ECO:0007669"/>
    <property type="project" value="UniProtKB-KW"/>
</dbReference>
<dbReference type="PANTHER" id="PTHR34299:SF1">
    <property type="entry name" value="DIACYLGLYCEROL KINASE"/>
    <property type="match status" value="1"/>
</dbReference>
<keyword evidence="3" id="KW-1003">Cell membrane</keyword>
<evidence type="ECO:0000256" key="12">
    <source>
        <dbReference type="ARBA" id="ARBA00023136"/>
    </source>
</evidence>
<organism evidence="20 21">
    <name type="scientific">Ruminococcus albus (strain ATCC 27210 / DSM 20455 / JCM 14654 / NCDO 2250 / 7)</name>
    <dbReference type="NCBI Taxonomy" id="697329"/>
    <lineage>
        <taxon>Bacteria</taxon>
        <taxon>Bacillati</taxon>
        <taxon>Bacillota</taxon>
        <taxon>Clostridia</taxon>
        <taxon>Eubacteriales</taxon>
        <taxon>Oscillospiraceae</taxon>
        <taxon>Ruminococcus</taxon>
    </lineage>
</organism>
<feature type="binding site" evidence="17">
    <location>
        <position position="23"/>
    </location>
    <ligand>
        <name>ATP</name>
        <dbReference type="ChEBI" id="CHEBI:30616"/>
    </ligand>
</feature>
<feature type="binding site" evidence="16">
    <location>
        <position position="76"/>
    </location>
    <ligand>
        <name>substrate</name>
    </ligand>
</feature>
<evidence type="ECO:0000256" key="15">
    <source>
        <dbReference type="PIRSR" id="PIRSR600829-1"/>
    </source>
</evidence>
<dbReference type="PANTHER" id="PTHR34299">
    <property type="entry name" value="DIACYLGLYCEROL KINASE"/>
    <property type="match status" value="1"/>
</dbReference>
<feature type="transmembrane region" description="Helical" evidence="19">
    <location>
        <begin position="140"/>
        <end position="160"/>
    </location>
</feature>
<proteinExistence type="inferred from homology"/>
<name>E6UAA8_RUMA7</name>
<comment type="similarity">
    <text evidence="2">Belongs to the bacterial diacylglycerol kinase family.</text>
</comment>
<feature type="binding site" evidence="18">
    <location>
        <position position="83"/>
    </location>
    <ligand>
        <name>a divalent metal cation</name>
        <dbReference type="ChEBI" id="CHEBI:60240"/>
    </ligand>
</feature>
<feature type="transmembrane region" description="Helical" evidence="19">
    <location>
        <begin position="103"/>
        <end position="125"/>
    </location>
</feature>
<evidence type="ECO:0000256" key="19">
    <source>
        <dbReference type="SAM" id="Phobius"/>
    </source>
</evidence>
<evidence type="ECO:0000256" key="2">
    <source>
        <dbReference type="ARBA" id="ARBA00005967"/>
    </source>
</evidence>
<dbReference type="InterPro" id="IPR033717">
    <property type="entry name" value="UDPK"/>
</dbReference>
<evidence type="ECO:0000256" key="10">
    <source>
        <dbReference type="ARBA" id="ARBA00022989"/>
    </source>
</evidence>
<dbReference type="eggNOG" id="COG0818">
    <property type="taxonomic scope" value="Bacteria"/>
</dbReference>
<keyword evidence="6 19" id="KW-0812">Transmembrane</keyword>
<evidence type="ECO:0000256" key="9">
    <source>
        <dbReference type="ARBA" id="ARBA00022840"/>
    </source>
</evidence>
<evidence type="ECO:0000256" key="6">
    <source>
        <dbReference type="ARBA" id="ARBA00022692"/>
    </source>
</evidence>
<dbReference type="Proteomes" id="UP000006919">
    <property type="component" value="Chromosome"/>
</dbReference>
<keyword evidence="18" id="KW-0460">Magnesium</keyword>
<comment type="cofactor">
    <cofactor evidence="18">
        <name>Mg(2+)</name>
        <dbReference type="ChEBI" id="CHEBI:18420"/>
    </cofactor>
    <text evidence="18">Mn(2+), Zn(2+), Cd(2+) and Co(2+) support activity to lesser extents.</text>
</comment>
<dbReference type="GO" id="GO:0016301">
    <property type="term" value="F:kinase activity"/>
    <property type="evidence" value="ECO:0007669"/>
    <property type="project" value="UniProtKB-KW"/>
</dbReference>
<feature type="binding site" evidence="17">
    <location>
        <position position="83"/>
    </location>
    <ligand>
        <name>ATP</name>
        <dbReference type="ChEBI" id="CHEBI:30616"/>
    </ligand>
</feature>
<gene>
    <name evidence="20" type="ordered locus">Rumal_1832</name>
</gene>
<dbReference type="InterPro" id="IPR036945">
    <property type="entry name" value="DAGK_sf"/>
</dbReference>
<sequence>MRPLLRSMSIKTELKKFCKSFVYAASGIVHCIRTQRNMRFHMGAACAVAVLSIICDISSGEQLALILTIGGVMALECVNTAIESTVDLASKGERSANAKAAKDCAAGAVLIFCLAAVGVAAIVFGKRILFILGSFVDTPALIPAAVMYVALWFWWVFICFREKKQ</sequence>
<evidence type="ECO:0000256" key="5">
    <source>
        <dbReference type="ARBA" id="ARBA00022679"/>
    </source>
</evidence>
<keyword evidence="4" id="KW-0444">Lipid biosynthesis</keyword>
<dbReference type="EMBL" id="CP002403">
    <property type="protein sequence ID" value="ADU22330.1"/>
    <property type="molecule type" value="Genomic_DNA"/>
</dbReference>
<evidence type="ECO:0000256" key="11">
    <source>
        <dbReference type="ARBA" id="ARBA00023098"/>
    </source>
</evidence>
<evidence type="ECO:0000313" key="21">
    <source>
        <dbReference type="Proteomes" id="UP000006919"/>
    </source>
</evidence>
<dbReference type="STRING" id="697329.Rumal_1832"/>
<keyword evidence="7 17" id="KW-0547">Nucleotide-binding</keyword>
<reference evidence="20 21" key="1">
    <citation type="journal article" date="2011" name="J. Bacteriol.">
        <title>Complete genome of the cellulolytic ruminal bacterium Ruminococcus albus 7.</title>
        <authorList>
            <person name="Suen G."/>
            <person name="Stevenson D.M."/>
            <person name="Bruce D.C."/>
            <person name="Chertkov O."/>
            <person name="Copeland A."/>
            <person name="Cheng J.F."/>
            <person name="Detter C."/>
            <person name="Detter J.C."/>
            <person name="Goodwin L.A."/>
            <person name="Han C.S."/>
            <person name="Hauser L.J."/>
            <person name="Ivanova N.N."/>
            <person name="Kyrpides N.C."/>
            <person name="Land M.L."/>
            <person name="Lapidus A."/>
            <person name="Lucas S."/>
            <person name="Ovchinnikova G."/>
            <person name="Pitluck S."/>
            <person name="Tapia R."/>
            <person name="Woyke T."/>
            <person name="Boyum J."/>
            <person name="Mead D."/>
            <person name="Weimer P.J."/>
        </authorList>
    </citation>
    <scope>NUCLEOTIDE SEQUENCE [LARGE SCALE GENOMIC DNA]</scope>
    <source>
        <strain evidence="21">ATCC 27210 / DSM 20455 / JCM 14654 / NCDO 2250 / 7</strain>
    </source>
</reference>